<evidence type="ECO:0000313" key="2">
    <source>
        <dbReference type="EMBL" id="KAJ1199528.1"/>
    </source>
</evidence>
<feature type="region of interest" description="Disordered" evidence="1">
    <location>
        <begin position="144"/>
        <end position="166"/>
    </location>
</feature>
<proteinExistence type="predicted"/>
<gene>
    <name evidence="2" type="ORF">NDU88_003362</name>
</gene>
<keyword evidence="3" id="KW-1185">Reference proteome</keyword>
<feature type="compositionally biased region" description="Polar residues" evidence="1">
    <location>
        <begin position="146"/>
        <end position="155"/>
    </location>
</feature>
<comment type="caution">
    <text evidence="2">The sequence shown here is derived from an EMBL/GenBank/DDBJ whole genome shotgun (WGS) entry which is preliminary data.</text>
</comment>
<dbReference type="Proteomes" id="UP001066276">
    <property type="component" value="Chromosome 2_1"/>
</dbReference>
<reference evidence="2" key="1">
    <citation type="journal article" date="2022" name="bioRxiv">
        <title>Sequencing and chromosome-scale assembly of the giantPleurodeles waltlgenome.</title>
        <authorList>
            <person name="Brown T."/>
            <person name="Elewa A."/>
            <person name="Iarovenko S."/>
            <person name="Subramanian E."/>
            <person name="Araus A.J."/>
            <person name="Petzold A."/>
            <person name="Susuki M."/>
            <person name="Suzuki K.-i.T."/>
            <person name="Hayashi T."/>
            <person name="Toyoda A."/>
            <person name="Oliveira C."/>
            <person name="Osipova E."/>
            <person name="Leigh N.D."/>
            <person name="Simon A."/>
            <person name="Yun M.H."/>
        </authorList>
    </citation>
    <scope>NUCLEOTIDE SEQUENCE</scope>
    <source>
        <strain evidence="2">20211129_DDA</strain>
        <tissue evidence="2">Liver</tissue>
    </source>
</reference>
<organism evidence="2 3">
    <name type="scientific">Pleurodeles waltl</name>
    <name type="common">Iberian ribbed newt</name>
    <dbReference type="NCBI Taxonomy" id="8319"/>
    <lineage>
        <taxon>Eukaryota</taxon>
        <taxon>Metazoa</taxon>
        <taxon>Chordata</taxon>
        <taxon>Craniata</taxon>
        <taxon>Vertebrata</taxon>
        <taxon>Euteleostomi</taxon>
        <taxon>Amphibia</taxon>
        <taxon>Batrachia</taxon>
        <taxon>Caudata</taxon>
        <taxon>Salamandroidea</taxon>
        <taxon>Salamandridae</taxon>
        <taxon>Pleurodelinae</taxon>
        <taxon>Pleurodeles</taxon>
    </lineage>
</organism>
<evidence type="ECO:0008006" key="4">
    <source>
        <dbReference type="Google" id="ProtNLM"/>
    </source>
</evidence>
<accession>A0AAV7VDZ2</accession>
<evidence type="ECO:0000256" key="1">
    <source>
        <dbReference type="SAM" id="MobiDB-lite"/>
    </source>
</evidence>
<dbReference type="EMBL" id="JANPWB010000003">
    <property type="protein sequence ID" value="KAJ1199528.1"/>
    <property type="molecule type" value="Genomic_DNA"/>
</dbReference>
<protein>
    <recommendedName>
        <fullName evidence="4">Secreted protein</fullName>
    </recommendedName>
</protein>
<sequence>MPRCLAQLHTILALFVDRLHHHRLAAAVVLHAEMPCSASHYSGSLSRLPPPSPPHPLLPLLCYVLRCLAQLLTLLALLVDPLHHRLLARCRSCVQQCLAQLSIIRSILALLINHLQYRLLTRCQAKALWTWLCSASAHRSAILPPTRTQTQSQSMMGAPHVPQLTD</sequence>
<evidence type="ECO:0000313" key="3">
    <source>
        <dbReference type="Proteomes" id="UP001066276"/>
    </source>
</evidence>
<dbReference type="AlphaFoldDB" id="A0AAV7VDZ2"/>
<name>A0AAV7VDZ2_PLEWA</name>